<proteinExistence type="predicted"/>
<evidence type="ECO:0000313" key="3">
    <source>
        <dbReference type="Proteomes" id="UP001176059"/>
    </source>
</evidence>
<dbReference type="EMBL" id="JANVFO010000060">
    <property type="protein sequence ID" value="KAJ3720795.1"/>
    <property type="molecule type" value="Genomic_DNA"/>
</dbReference>
<accession>A0AA38JCP9</accession>
<feature type="domain" description="BTB" evidence="1">
    <location>
        <begin position="22"/>
        <end position="113"/>
    </location>
</feature>
<dbReference type="PANTHER" id="PTHR22744:SF14">
    <property type="entry name" value="BTB DOMAIN-CONTAINING PROTEIN-RELATED"/>
    <property type="match status" value="1"/>
</dbReference>
<dbReference type="InterPro" id="IPR000210">
    <property type="entry name" value="BTB/POZ_dom"/>
</dbReference>
<sequence length="415" mass="47650">MIPLRCHNNSINTEYRHSSTQVEGTLFKFPLTVLAMESTIFRDMMELPVSLQPEGSTDENPIRLESVLKDDFRQLLRILAPPYREPVPVLTFSEWTSVLKLADMWCMDVVKEHAILTMSGLSGIDPVDKVVVGRRYGIKDWLLPAFNVILQRSQSFTEHDLERLGAPTLLQLVEGTLFRFPINLLAKESEVFRDMMEIPAPSQAEGLTDENPIRLDGVLHDDFVKLLTILAPPQRFKEPVPTLSFSEWTSVLKLADMWCMDVVKEHAIATMNQIPKVDPTDKVVVARKYGINSWLVPSFDALLRRSKPWDEQDVERIGLSTILKLVELRDRLRPQSQYGFSWEIALARQEILGSVDFRGTIIAELPDFEEKEKWDFKLTDVERTNVQETNVKKTGKEETGSFRKKRPPTVRILFD</sequence>
<reference evidence="2" key="1">
    <citation type="submission" date="2022-08" db="EMBL/GenBank/DDBJ databases">
        <authorList>
            <consortium name="DOE Joint Genome Institute"/>
            <person name="Min B."/>
            <person name="Sierra-Patev S."/>
            <person name="Naranjo-Ortiz M."/>
            <person name="Looney B."/>
            <person name="Konkel Z."/>
            <person name="Slot J.C."/>
            <person name="Sakamoto Y."/>
            <person name="Steenwyk J.L."/>
            <person name="Rokas A."/>
            <person name="Carro J."/>
            <person name="Camarero S."/>
            <person name="Ferreira P."/>
            <person name="Molpeceres G."/>
            <person name="Ruiz-duenas F.J."/>
            <person name="Serrano A."/>
            <person name="Henrissat B."/>
            <person name="Drula E."/>
            <person name="Hughes K.W."/>
            <person name="Mata J.L."/>
            <person name="Ishikawa N.K."/>
            <person name="Vargas-Isla R."/>
            <person name="Ushijima S."/>
            <person name="Smith C.A."/>
            <person name="Ahrendt S."/>
            <person name="Andreopoulos W."/>
            <person name="He G."/>
            <person name="LaButti K."/>
            <person name="Lipzen A."/>
            <person name="Ng V."/>
            <person name="Riley R."/>
            <person name="Sandor L."/>
            <person name="Barry K."/>
            <person name="Martinez A.T."/>
            <person name="Xiao Y."/>
            <person name="Gibbons J.G."/>
            <person name="Terashima K."/>
            <person name="Hibbett D.S."/>
            <person name="Grigoriev I.V."/>
        </authorList>
    </citation>
    <scope>NUCLEOTIDE SEQUENCE</scope>
    <source>
        <strain evidence="2">ET3784</strain>
    </source>
</reference>
<comment type="caution">
    <text evidence="2">The sequence shown here is derived from an EMBL/GenBank/DDBJ whole genome shotgun (WGS) entry which is preliminary data.</text>
</comment>
<evidence type="ECO:0000313" key="2">
    <source>
        <dbReference type="EMBL" id="KAJ3720795.1"/>
    </source>
</evidence>
<dbReference type="AlphaFoldDB" id="A0AA38JCP9"/>
<dbReference type="PANTHER" id="PTHR22744">
    <property type="entry name" value="HELIX LOOP HELIX PROTEIN 21-RELATED"/>
    <property type="match status" value="1"/>
</dbReference>
<reference evidence="2" key="2">
    <citation type="journal article" date="2023" name="Proc. Natl. Acad. Sci. U.S.A.">
        <title>A global phylogenomic analysis of the shiitake genus Lentinula.</title>
        <authorList>
            <person name="Sierra-Patev S."/>
            <person name="Min B."/>
            <person name="Naranjo-Ortiz M."/>
            <person name="Looney B."/>
            <person name="Konkel Z."/>
            <person name="Slot J.C."/>
            <person name="Sakamoto Y."/>
            <person name="Steenwyk J.L."/>
            <person name="Rokas A."/>
            <person name="Carro J."/>
            <person name="Camarero S."/>
            <person name="Ferreira P."/>
            <person name="Molpeceres G."/>
            <person name="Ruiz-Duenas F.J."/>
            <person name="Serrano A."/>
            <person name="Henrissat B."/>
            <person name="Drula E."/>
            <person name="Hughes K.W."/>
            <person name="Mata J.L."/>
            <person name="Ishikawa N.K."/>
            <person name="Vargas-Isla R."/>
            <person name="Ushijima S."/>
            <person name="Smith C.A."/>
            <person name="Donoghue J."/>
            <person name="Ahrendt S."/>
            <person name="Andreopoulos W."/>
            <person name="He G."/>
            <person name="LaButti K."/>
            <person name="Lipzen A."/>
            <person name="Ng V."/>
            <person name="Riley R."/>
            <person name="Sandor L."/>
            <person name="Barry K."/>
            <person name="Martinez A.T."/>
            <person name="Xiao Y."/>
            <person name="Gibbons J.G."/>
            <person name="Terashima K."/>
            <person name="Grigoriev I.V."/>
            <person name="Hibbett D."/>
        </authorList>
    </citation>
    <scope>NUCLEOTIDE SEQUENCE</scope>
    <source>
        <strain evidence="2">ET3784</strain>
    </source>
</reference>
<gene>
    <name evidence="2" type="ORF">DFJ43DRAFT_1124942</name>
</gene>
<dbReference type="InterPro" id="IPR011333">
    <property type="entry name" value="SKP1/BTB/POZ_sf"/>
</dbReference>
<organism evidence="2 3">
    <name type="scientific">Lentinula guzmanii</name>
    <dbReference type="NCBI Taxonomy" id="2804957"/>
    <lineage>
        <taxon>Eukaryota</taxon>
        <taxon>Fungi</taxon>
        <taxon>Dikarya</taxon>
        <taxon>Basidiomycota</taxon>
        <taxon>Agaricomycotina</taxon>
        <taxon>Agaricomycetes</taxon>
        <taxon>Agaricomycetidae</taxon>
        <taxon>Agaricales</taxon>
        <taxon>Marasmiineae</taxon>
        <taxon>Omphalotaceae</taxon>
        <taxon>Lentinula</taxon>
    </lineage>
</organism>
<keyword evidence="3" id="KW-1185">Reference proteome</keyword>
<name>A0AA38JCP9_9AGAR</name>
<protein>
    <recommendedName>
        <fullName evidence="1">BTB domain-containing protein</fullName>
    </recommendedName>
</protein>
<dbReference type="Gene3D" id="3.30.710.10">
    <property type="entry name" value="Potassium Channel Kv1.1, Chain A"/>
    <property type="match status" value="1"/>
</dbReference>
<evidence type="ECO:0000259" key="1">
    <source>
        <dbReference type="Pfam" id="PF00651"/>
    </source>
</evidence>
<dbReference type="Pfam" id="PF00651">
    <property type="entry name" value="BTB"/>
    <property type="match status" value="1"/>
</dbReference>
<dbReference type="Proteomes" id="UP001176059">
    <property type="component" value="Unassembled WGS sequence"/>
</dbReference>